<dbReference type="EMBL" id="JANHOG010000835">
    <property type="protein sequence ID" value="KAJ3551224.1"/>
    <property type="molecule type" value="Genomic_DNA"/>
</dbReference>
<sequence>MSRNQLCSRRQVWAFQNNDDIDVYVGINTSTIPDILPNIAAPHELLYEHVCNPRYNYDRFFYISFLPEQLYSSCQTLQCLNYMDYRVVILKGMGSDRKKSYELDRQLVAQWDALWELIQGLRDLLHTRDIWTPVDMQYPPSPTLYNYHRTFRAAKTCLCVLREVRSAFFFHLSWISYLVYRHSSPEDLSQDLPRWAASALGRQTISVSVYNDLQSSWVFNLRVRRMGSFIDVMKGSVHCDEPASTQWYSELMKIIRTVPGFRLWLRYPNIVGSDAISMTGFSGSAYTLIRDTWPTADEVGLAIQVLLHEKDKSNNRLRPAFTPLPTAQSLPPSVPSTPEYAVLPEHVPPTPELTPADSMLFVEPPPSPSPLPPPLPPKPTLPSPHHPGPEMRGAAMIRYLQCLAEHNVYLRSMESPEEKAERKEREVIARRRIRKLEEDDILSMTIYRWIQVDSWDNKWSWHVHTPVFALLKGLWERTTLNQRIYDPFTDAYHVSEDLPAHFQNPLEAQDDVENRVDEDMEAIEVDEDSDEEDDIYPPNIIWLGHRDETSPLSSHSPAPSSSQTHSETMGSSSRHEARHRTRPPHHQQSQSPHPSSSRLQPVHRPSRSSSPISRHRASQSHIHRSRSPIPSGRFSQSSSQILSTASSGRLSTLEAGSNKDAAQSVHIPMTLLTYNRRPEVMLNTSTLDEILLRRYGLTAVGADFSLSPDGPLLLTEKKVGHILGDSGDYLQMGRTIPAAVCDTAPGALNLVRRFKDLPVQIKHLDEKFYLIDVHNPNDVRWQVVAHTAVDILHLLRDIINTHIDTHISRVLLARALCSNGIPFHTVLPMSSASTMSPPPVNLDICPFNYNSTVEEYYVYEARRNSILQGPRGRAALLKGGIIWRLAMETLNPDFVLSGPGGDRAHEFIINQASSYMVDDDLSVDELDIISGVYKVLNHPTGALNVSHRSWWPKFSAWQGSVQDNGHWSIKNEIWFQQRRDAILTGKAGVKTGQEWYNMLAIKREWRNVRTNMEALSKKYLDEHLIQAQ</sequence>
<reference evidence="1" key="1">
    <citation type="submission" date="2022-07" db="EMBL/GenBank/DDBJ databases">
        <title>Genome Sequence of Phlebia brevispora.</title>
        <authorList>
            <person name="Buettner E."/>
        </authorList>
    </citation>
    <scope>NUCLEOTIDE SEQUENCE</scope>
    <source>
        <strain evidence="1">MPL23</strain>
    </source>
</reference>
<keyword evidence="2" id="KW-1185">Reference proteome</keyword>
<comment type="caution">
    <text evidence="1">The sequence shown here is derived from an EMBL/GenBank/DDBJ whole genome shotgun (WGS) entry which is preliminary data.</text>
</comment>
<name>A0ACC1T205_9APHY</name>
<dbReference type="Proteomes" id="UP001148662">
    <property type="component" value="Unassembled WGS sequence"/>
</dbReference>
<proteinExistence type="predicted"/>
<gene>
    <name evidence="1" type="ORF">NM688_g4826</name>
</gene>
<evidence type="ECO:0000313" key="2">
    <source>
        <dbReference type="Proteomes" id="UP001148662"/>
    </source>
</evidence>
<protein>
    <submittedName>
        <fullName evidence="1">Uncharacterized protein</fullName>
    </submittedName>
</protein>
<evidence type="ECO:0000313" key="1">
    <source>
        <dbReference type="EMBL" id="KAJ3551224.1"/>
    </source>
</evidence>
<accession>A0ACC1T205</accession>
<organism evidence="1 2">
    <name type="scientific">Phlebia brevispora</name>
    <dbReference type="NCBI Taxonomy" id="194682"/>
    <lineage>
        <taxon>Eukaryota</taxon>
        <taxon>Fungi</taxon>
        <taxon>Dikarya</taxon>
        <taxon>Basidiomycota</taxon>
        <taxon>Agaricomycotina</taxon>
        <taxon>Agaricomycetes</taxon>
        <taxon>Polyporales</taxon>
        <taxon>Meruliaceae</taxon>
        <taxon>Phlebia</taxon>
    </lineage>
</organism>